<dbReference type="Pfam" id="PF01871">
    <property type="entry name" value="AMMECR1"/>
    <property type="match status" value="1"/>
</dbReference>
<organism evidence="2 3">
    <name type="scientific">Catenovulum maritimum</name>
    <dbReference type="NCBI Taxonomy" id="1513271"/>
    <lineage>
        <taxon>Bacteria</taxon>
        <taxon>Pseudomonadati</taxon>
        <taxon>Pseudomonadota</taxon>
        <taxon>Gammaproteobacteria</taxon>
        <taxon>Alteromonadales</taxon>
        <taxon>Alteromonadaceae</taxon>
        <taxon>Catenovulum</taxon>
    </lineage>
</organism>
<evidence type="ECO:0000313" key="3">
    <source>
        <dbReference type="Proteomes" id="UP000037600"/>
    </source>
</evidence>
<dbReference type="Proteomes" id="UP000037600">
    <property type="component" value="Unassembled WGS sequence"/>
</dbReference>
<dbReference type="STRING" id="1513271.XM47_14585"/>
<dbReference type="AlphaFoldDB" id="A0A0J8GNN9"/>
<keyword evidence="3" id="KW-1185">Reference proteome</keyword>
<gene>
    <name evidence="2" type="ORF">XM47_14585</name>
</gene>
<dbReference type="Gene3D" id="3.30.700.20">
    <property type="entry name" value="Hypothetical protein ph0010, domain 1"/>
    <property type="match status" value="1"/>
</dbReference>
<feature type="domain" description="AMMECR1" evidence="1">
    <location>
        <begin position="11"/>
        <end position="195"/>
    </location>
</feature>
<comment type="caution">
    <text evidence="2">The sequence shown here is derived from an EMBL/GenBank/DDBJ whole genome shotgun (WGS) entry which is preliminary data.</text>
</comment>
<sequence length="195" mass="21957">MNCFPFKDDAELKNSIISLANQAISYAFLHNGDRLPDHLIVKNPELCESMACFVSLSEGEMLRGCVGTTVANDRLDTNIAWYAHEAAFHDPRFDPIQREDLTKLTVKVSLLSKPLPLVVENEAHLLEQLVPNKDGLIIQYGQLTGVFLPCMWQKFNSPEAFLVALKEKAGWPQHSWTQAMKASVFQTYYFEGPLG</sequence>
<dbReference type="InterPro" id="IPR027623">
    <property type="entry name" value="AmmeMemoSam_A"/>
</dbReference>
<dbReference type="NCBIfam" id="TIGR04335">
    <property type="entry name" value="AmmeMemoSam_A"/>
    <property type="match status" value="1"/>
</dbReference>
<dbReference type="PANTHER" id="PTHR13016">
    <property type="entry name" value="AMMECR1 HOMOLOG"/>
    <property type="match status" value="1"/>
</dbReference>
<dbReference type="Gene3D" id="3.30.1490.150">
    <property type="entry name" value="Hypothetical protein ph0010, domain 2"/>
    <property type="match status" value="1"/>
</dbReference>
<dbReference type="InterPro" id="IPR027485">
    <property type="entry name" value="AMMECR1_N"/>
</dbReference>
<name>A0A0J8GNN9_9ALTE</name>
<dbReference type="InterPro" id="IPR023473">
    <property type="entry name" value="AMMECR1"/>
</dbReference>
<dbReference type="OrthoDB" id="9782820at2"/>
<reference evidence="2 3" key="1">
    <citation type="submission" date="2015-04" db="EMBL/GenBank/DDBJ databases">
        <title>Draft Genome Sequence of the Novel Agar-Digesting Marine Bacterium Q1.</title>
        <authorList>
            <person name="Li Y."/>
            <person name="Li D."/>
            <person name="Chen G."/>
            <person name="Du Z."/>
        </authorList>
    </citation>
    <scope>NUCLEOTIDE SEQUENCE [LARGE SCALE GENOMIC DNA]</scope>
    <source>
        <strain evidence="2 3">Q1</strain>
    </source>
</reference>
<protein>
    <recommendedName>
        <fullName evidence="1">AMMECR1 domain-containing protein</fullName>
    </recommendedName>
</protein>
<dbReference type="SUPFAM" id="SSF143447">
    <property type="entry name" value="AMMECR1-like"/>
    <property type="match status" value="1"/>
</dbReference>
<evidence type="ECO:0000259" key="1">
    <source>
        <dbReference type="PROSITE" id="PS51112"/>
    </source>
</evidence>
<dbReference type="EMBL" id="LAZL01000025">
    <property type="protein sequence ID" value="KMT64402.1"/>
    <property type="molecule type" value="Genomic_DNA"/>
</dbReference>
<dbReference type="InterPro" id="IPR002733">
    <property type="entry name" value="AMMECR1_domain"/>
</dbReference>
<accession>A0A0J8GNN9</accession>
<proteinExistence type="predicted"/>
<dbReference type="PANTHER" id="PTHR13016:SF0">
    <property type="entry name" value="AMME SYNDROME CANDIDATE GENE 1 PROTEIN"/>
    <property type="match status" value="1"/>
</dbReference>
<evidence type="ECO:0000313" key="2">
    <source>
        <dbReference type="EMBL" id="KMT64402.1"/>
    </source>
</evidence>
<dbReference type="PROSITE" id="PS51112">
    <property type="entry name" value="AMMECR1"/>
    <property type="match status" value="1"/>
</dbReference>
<dbReference type="InterPro" id="IPR036071">
    <property type="entry name" value="AMMECR1_dom_sf"/>
</dbReference>
<dbReference type="RefSeq" id="WP_077066576.1">
    <property type="nucleotide sequence ID" value="NZ_KQ130498.1"/>
</dbReference>